<evidence type="ECO:0000313" key="2">
    <source>
        <dbReference type="EMBL" id="CAG5079410.1"/>
    </source>
</evidence>
<accession>A0A8J2H6R9</accession>
<sequence>MAFAQYSSNNRTGLAACFGNYYQWGFQSAKLSAWYPPLPSTSKPQRPLGVQQIAPGVQLLPPPPPPPASAQVHKNARSPLESIERIGRGVVETSEAGFKKEGGLRHSY</sequence>
<name>A0A8J2H6R9_COTCN</name>
<dbReference type="EMBL" id="CAJNRD030001117">
    <property type="protein sequence ID" value="CAG5079410.1"/>
    <property type="molecule type" value="Genomic_DNA"/>
</dbReference>
<protein>
    <submittedName>
        <fullName evidence="2">Uncharacterized protein</fullName>
    </submittedName>
</protein>
<feature type="region of interest" description="Disordered" evidence="1">
    <location>
        <begin position="56"/>
        <end position="86"/>
    </location>
</feature>
<gene>
    <name evidence="2" type="ORF">HICCMSTLAB_LOCUS3004</name>
</gene>
<evidence type="ECO:0000256" key="1">
    <source>
        <dbReference type="SAM" id="MobiDB-lite"/>
    </source>
</evidence>
<dbReference type="AlphaFoldDB" id="A0A8J2H6R9"/>
<reference evidence="2" key="1">
    <citation type="submission" date="2021-04" db="EMBL/GenBank/DDBJ databases">
        <authorList>
            <person name="Chebbi M.A.C M."/>
        </authorList>
    </citation>
    <scope>NUCLEOTIDE SEQUENCE</scope>
</reference>
<comment type="caution">
    <text evidence="2">The sequence shown here is derived from an EMBL/GenBank/DDBJ whole genome shotgun (WGS) entry which is preliminary data.</text>
</comment>
<proteinExistence type="predicted"/>
<keyword evidence="3" id="KW-1185">Reference proteome</keyword>
<dbReference type="Proteomes" id="UP000786811">
    <property type="component" value="Unassembled WGS sequence"/>
</dbReference>
<evidence type="ECO:0000313" key="3">
    <source>
        <dbReference type="Proteomes" id="UP000786811"/>
    </source>
</evidence>
<organism evidence="2 3">
    <name type="scientific">Cotesia congregata</name>
    <name type="common">Parasitoid wasp</name>
    <name type="synonym">Apanteles congregatus</name>
    <dbReference type="NCBI Taxonomy" id="51543"/>
    <lineage>
        <taxon>Eukaryota</taxon>
        <taxon>Metazoa</taxon>
        <taxon>Ecdysozoa</taxon>
        <taxon>Arthropoda</taxon>
        <taxon>Hexapoda</taxon>
        <taxon>Insecta</taxon>
        <taxon>Pterygota</taxon>
        <taxon>Neoptera</taxon>
        <taxon>Endopterygota</taxon>
        <taxon>Hymenoptera</taxon>
        <taxon>Apocrita</taxon>
        <taxon>Ichneumonoidea</taxon>
        <taxon>Braconidae</taxon>
        <taxon>Microgastrinae</taxon>
        <taxon>Cotesia</taxon>
    </lineage>
</organism>